<dbReference type="Proteomes" id="UP000059680">
    <property type="component" value="Chromosome 4"/>
</dbReference>
<reference evidence="2 3" key="3">
    <citation type="journal article" date="2013" name="Rice">
        <title>Improvement of the Oryza sativa Nipponbare reference genome using next generation sequence and optical map data.</title>
        <authorList>
            <person name="Kawahara Y."/>
            <person name="de la Bastide M."/>
            <person name="Hamilton J.P."/>
            <person name="Kanamori H."/>
            <person name="McCombie W.R."/>
            <person name="Ouyang S."/>
            <person name="Schwartz D.C."/>
            <person name="Tanaka T."/>
            <person name="Wu J."/>
            <person name="Zhou S."/>
            <person name="Childs K.L."/>
            <person name="Davidson R.M."/>
            <person name="Lin H."/>
            <person name="Quesada-Ocampo L."/>
            <person name="Vaillancourt B."/>
            <person name="Sakai H."/>
            <person name="Lee S.S."/>
            <person name="Kim J."/>
            <person name="Numa H."/>
            <person name="Itoh T."/>
            <person name="Buell C.R."/>
            <person name="Matsumoto T."/>
        </authorList>
    </citation>
    <scope>NUCLEOTIDE SEQUENCE [LARGE SCALE GENOMIC DNA]</scope>
    <source>
        <strain evidence="3">cv. Nipponbare</strain>
    </source>
</reference>
<proteinExistence type="predicted"/>
<dbReference type="PaxDb" id="39947-A0A0N7KJV0"/>
<gene>
    <name evidence="2" type="ordered locus">Os04g0659125</name>
    <name evidence="2" type="ORF">OSNPB_040659125</name>
</gene>
<organism evidence="2 3">
    <name type="scientific">Oryza sativa subsp. japonica</name>
    <name type="common">Rice</name>
    <dbReference type="NCBI Taxonomy" id="39947"/>
    <lineage>
        <taxon>Eukaryota</taxon>
        <taxon>Viridiplantae</taxon>
        <taxon>Streptophyta</taxon>
        <taxon>Embryophyta</taxon>
        <taxon>Tracheophyta</taxon>
        <taxon>Spermatophyta</taxon>
        <taxon>Magnoliopsida</taxon>
        <taxon>Liliopsida</taxon>
        <taxon>Poales</taxon>
        <taxon>Poaceae</taxon>
        <taxon>BOP clade</taxon>
        <taxon>Oryzoideae</taxon>
        <taxon>Oryzeae</taxon>
        <taxon>Oryzinae</taxon>
        <taxon>Oryza</taxon>
        <taxon>Oryza sativa</taxon>
    </lineage>
</organism>
<reference evidence="3" key="1">
    <citation type="journal article" date="2005" name="Nature">
        <title>The map-based sequence of the rice genome.</title>
        <authorList>
            <consortium name="International rice genome sequencing project (IRGSP)"/>
            <person name="Matsumoto T."/>
            <person name="Wu J."/>
            <person name="Kanamori H."/>
            <person name="Katayose Y."/>
            <person name="Fujisawa M."/>
            <person name="Namiki N."/>
            <person name="Mizuno H."/>
            <person name="Yamamoto K."/>
            <person name="Antonio B.A."/>
            <person name="Baba T."/>
            <person name="Sakata K."/>
            <person name="Nagamura Y."/>
            <person name="Aoki H."/>
            <person name="Arikawa K."/>
            <person name="Arita K."/>
            <person name="Bito T."/>
            <person name="Chiden Y."/>
            <person name="Fujitsuka N."/>
            <person name="Fukunaka R."/>
            <person name="Hamada M."/>
            <person name="Harada C."/>
            <person name="Hayashi A."/>
            <person name="Hijishita S."/>
            <person name="Honda M."/>
            <person name="Hosokawa S."/>
            <person name="Ichikawa Y."/>
            <person name="Idonuma A."/>
            <person name="Iijima M."/>
            <person name="Ikeda M."/>
            <person name="Ikeno M."/>
            <person name="Ito K."/>
            <person name="Ito S."/>
            <person name="Ito T."/>
            <person name="Ito Y."/>
            <person name="Ito Y."/>
            <person name="Iwabuchi A."/>
            <person name="Kamiya K."/>
            <person name="Karasawa W."/>
            <person name="Kurita K."/>
            <person name="Katagiri S."/>
            <person name="Kikuta A."/>
            <person name="Kobayashi H."/>
            <person name="Kobayashi N."/>
            <person name="Machita K."/>
            <person name="Maehara T."/>
            <person name="Masukawa M."/>
            <person name="Mizubayashi T."/>
            <person name="Mukai Y."/>
            <person name="Nagasaki H."/>
            <person name="Nagata Y."/>
            <person name="Naito S."/>
            <person name="Nakashima M."/>
            <person name="Nakama Y."/>
            <person name="Nakamichi Y."/>
            <person name="Nakamura M."/>
            <person name="Meguro A."/>
            <person name="Negishi M."/>
            <person name="Ohta I."/>
            <person name="Ohta T."/>
            <person name="Okamoto M."/>
            <person name="Ono N."/>
            <person name="Saji S."/>
            <person name="Sakaguchi M."/>
            <person name="Sakai K."/>
            <person name="Shibata M."/>
            <person name="Shimokawa T."/>
            <person name="Song J."/>
            <person name="Takazaki Y."/>
            <person name="Terasawa K."/>
            <person name="Tsugane M."/>
            <person name="Tsuji K."/>
            <person name="Ueda S."/>
            <person name="Waki K."/>
            <person name="Yamagata H."/>
            <person name="Yamamoto M."/>
            <person name="Yamamoto S."/>
            <person name="Yamane H."/>
            <person name="Yoshiki S."/>
            <person name="Yoshihara R."/>
            <person name="Yukawa K."/>
            <person name="Zhong H."/>
            <person name="Yano M."/>
            <person name="Yuan Q."/>
            <person name="Ouyang S."/>
            <person name="Liu J."/>
            <person name="Jones K.M."/>
            <person name="Gansberger K."/>
            <person name="Moffat K."/>
            <person name="Hill J."/>
            <person name="Bera J."/>
            <person name="Fadrosh D."/>
            <person name="Jin S."/>
            <person name="Johri S."/>
            <person name="Kim M."/>
            <person name="Overton L."/>
            <person name="Reardon M."/>
            <person name="Tsitrin T."/>
            <person name="Vuong H."/>
            <person name="Weaver B."/>
            <person name="Ciecko A."/>
            <person name="Tallon L."/>
            <person name="Jackson J."/>
            <person name="Pai G."/>
            <person name="Aken S.V."/>
            <person name="Utterback T."/>
            <person name="Reidmuller S."/>
            <person name="Feldblyum T."/>
            <person name="Hsiao J."/>
            <person name="Zismann V."/>
            <person name="Iobst S."/>
            <person name="de Vazeille A.R."/>
            <person name="Buell C.R."/>
            <person name="Ying K."/>
            <person name="Li Y."/>
            <person name="Lu T."/>
            <person name="Huang Y."/>
            <person name="Zhao Q."/>
            <person name="Feng Q."/>
            <person name="Zhang L."/>
            <person name="Zhu J."/>
            <person name="Weng Q."/>
            <person name="Mu J."/>
            <person name="Lu Y."/>
            <person name="Fan D."/>
            <person name="Liu Y."/>
            <person name="Guan J."/>
            <person name="Zhang Y."/>
            <person name="Yu S."/>
            <person name="Liu X."/>
            <person name="Zhang Y."/>
            <person name="Hong G."/>
            <person name="Han B."/>
            <person name="Choisne N."/>
            <person name="Demange N."/>
            <person name="Orjeda G."/>
            <person name="Samain S."/>
            <person name="Cattolico L."/>
            <person name="Pelletier E."/>
            <person name="Couloux A."/>
            <person name="Segurens B."/>
            <person name="Wincker P."/>
            <person name="D'Hont A."/>
            <person name="Scarpelli C."/>
            <person name="Weissenbach J."/>
            <person name="Salanoubat M."/>
            <person name="Quetier F."/>
            <person name="Yu Y."/>
            <person name="Kim H.R."/>
            <person name="Rambo T."/>
            <person name="Currie J."/>
            <person name="Collura K."/>
            <person name="Luo M."/>
            <person name="Yang T."/>
            <person name="Ammiraju J.S.S."/>
            <person name="Engler F."/>
            <person name="Soderlund C."/>
            <person name="Wing R.A."/>
            <person name="Palmer L.E."/>
            <person name="de la Bastide M."/>
            <person name="Spiegel L."/>
            <person name="Nascimento L."/>
            <person name="Zutavern T."/>
            <person name="O'Shaughnessy A."/>
            <person name="Dike S."/>
            <person name="Dedhia N."/>
            <person name="Preston R."/>
            <person name="Balija V."/>
            <person name="McCombie W.R."/>
            <person name="Chow T."/>
            <person name="Chen H."/>
            <person name="Chung M."/>
            <person name="Chen C."/>
            <person name="Shaw J."/>
            <person name="Wu H."/>
            <person name="Hsiao K."/>
            <person name="Chao Y."/>
            <person name="Chu M."/>
            <person name="Cheng C."/>
            <person name="Hour A."/>
            <person name="Lee P."/>
            <person name="Lin S."/>
            <person name="Lin Y."/>
            <person name="Liou J."/>
            <person name="Liu S."/>
            <person name="Hsing Y."/>
            <person name="Raghuvanshi S."/>
            <person name="Mohanty A."/>
            <person name="Bharti A.K."/>
            <person name="Gaur A."/>
            <person name="Gupta V."/>
            <person name="Kumar D."/>
            <person name="Ravi V."/>
            <person name="Vij S."/>
            <person name="Kapur A."/>
            <person name="Khurana P."/>
            <person name="Khurana P."/>
            <person name="Khurana J.P."/>
            <person name="Tyagi A.K."/>
            <person name="Gaikwad K."/>
            <person name="Singh A."/>
            <person name="Dalal V."/>
            <person name="Srivastava S."/>
            <person name="Dixit A."/>
            <person name="Pal A.K."/>
            <person name="Ghazi I.A."/>
            <person name="Yadav M."/>
            <person name="Pandit A."/>
            <person name="Bhargava A."/>
            <person name="Sureshbabu K."/>
            <person name="Batra K."/>
            <person name="Sharma T.R."/>
            <person name="Mohapatra T."/>
            <person name="Singh N.K."/>
            <person name="Messing J."/>
            <person name="Nelson A.B."/>
            <person name="Fuks G."/>
            <person name="Kavchok S."/>
            <person name="Keizer G."/>
            <person name="Linton E."/>
            <person name="Llaca V."/>
            <person name="Song R."/>
            <person name="Tanyolac B."/>
            <person name="Young S."/>
            <person name="Ho-Il K."/>
            <person name="Hahn J.H."/>
            <person name="Sangsakoo G."/>
            <person name="Vanavichit A."/>
            <person name="de Mattos Luiz.A.T."/>
            <person name="Zimmer P.D."/>
            <person name="Malone G."/>
            <person name="Dellagostin O."/>
            <person name="de Oliveira A.C."/>
            <person name="Bevan M."/>
            <person name="Bancroft I."/>
            <person name="Minx P."/>
            <person name="Cordum H."/>
            <person name="Wilson R."/>
            <person name="Cheng Z."/>
            <person name="Jin W."/>
            <person name="Jiang J."/>
            <person name="Leong S.A."/>
            <person name="Iwama H."/>
            <person name="Gojobori T."/>
            <person name="Itoh T."/>
            <person name="Niimura Y."/>
            <person name="Fujii Y."/>
            <person name="Habara T."/>
            <person name="Sakai H."/>
            <person name="Sato Y."/>
            <person name="Wilson G."/>
            <person name="Kumar K."/>
            <person name="McCouch S."/>
            <person name="Juretic N."/>
            <person name="Hoen D."/>
            <person name="Wright S."/>
            <person name="Bruskiewich R."/>
            <person name="Bureau T."/>
            <person name="Miyao A."/>
            <person name="Hirochika H."/>
            <person name="Nishikawa T."/>
            <person name="Kadowaki K."/>
            <person name="Sugiura M."/>
            <person name="Burr B."/>
            <person name="Sasaki T."/>
        </authorList>
    </citation>
    <scope>NUCLEOTIDE SEQUENCE [LARGE SCALE GENOMIC DNA]</scope>
    <source>
        <strain evidence="3">cv. Nipponbare</strain>
    </source>
</reference>
<evidence type="ECO:0000256" key="1">
    <source>
        <dbReference type="SAM" id="MobiDB-lite"/>
    </source>
</evidence>
<sequence length="172" mass="18064">MLPASRRSREIHYSITGSLCHSLAPTPQRPCQAIGNGGIGRKRLASLHGLERRCTQHLAAQRGHRSRAGGEEEGEDRDEGGRERVKRRAGARERAAEEAGDGRVGAVWSPPVSGSCGGGEQDGEDAPVEGGGGATAAPLPLLHLDLAKFDSWRSSGEAAAVERREGDGLANT</sequence>
<name>A0A0N7KJV0_ORYSJ</name>
<dbReference type="InParanoid" id="A0A0N7KJV0"/>
<evidence type="ECO:0000313" key="3">
    <source>
        <dbReference type="Proteomes" id="UP000059680"/>
    </source>
</evidence>
<feature type="compositionally biased region" description="Basic and acidic residues" evidence="1">
    <location>
        <begin position="90"/>
        <end position="101"/>
    </location>
</feature>
<reference evidence="2 3" key="2">
    <citation type="journal article" date="2013" name="Plant Cell Physiol.">
        <title>Rice Annotation Project Database (RAP-DB): an integrative and interactive database for rice genomics.</title>
        <authorList>
            <person name="Sakai H."/>
            <person name="Lee S.S."/>
            <person name="Tanaka T."/>
            <person name="Numa H."/>
            <person name="Kim J."/>
            <person name="Kawahara Y."/>
            <person name="Wakimoto H."/>
            <person name="Yang C.C."/>
            <person name="Iwamoto M."/>
            <person name="Abe T."/>
            <person name="Yamada Y."/>
            <person name="Muto A."/>
            <person name="Inokuchi H."/>
            <person name="Ikemura T."/>
            <person name="Matsumoto T."/>
            <person name="Sasaki T."/>
            <person name="Itoh T."/>
        </authorList>
    </citation>
    <scope>NUCLEOTIDE SEQUENCE [LARGE SCALE GENOMIC DNA]</scope>
    <source>
        <strain evidence="3">cv. Nipponbare</strain>
    </source>
</reference>
<dbReference type="Gramene" id="Os04t0659125-01">
    <property type="protein sequence ID" value="Os04t0659125-01"/>
    <property type="gene ID" value="Os04g0659125"/>
</dbReference>
<protein>
    <submittedName>
        <fullName evidence="2">Os04g0659125 protein</fullName>
    </submittedName>
</protein>
<feature type="region of interest" description="Disordered" evidence="1">
    <location>
        <begin position="57"/>
        <end position="137"/>
    </location>
</feature>
<keyword evidence="3" id="KW-1185">Reference proteome</keyword>
<evidence type="ECO:0000313" key="2">
    <source>
        <dbReference type="EMBL" id="BAS91433.1"/>
    </source>
</evidence>
<dbReference type="AlphaFoldDB" id="A0A0N7KJV0"/>
<accession>A0A0N7KJV0</accession>
<dbReference type="EMBL" id="AP014960">
    <property type="protein sequence ID" value="BAS91433.1"/>
    <property type="molecule type" value="Genomic_DNA"/>
</dbReference>